<dbReference type="EMBL" id="CM000143">
    <property type="protein sequence ID" value="EAZ37552.1"/>
    <property type="molecule type" value="Genomic_DNA"/>
</dbReference>
<accession>A3BDB3</accession>
<protein>
    <submittedName>
        <fullName evidence="2">Uncharacterized protein</fullName>
    </submittedName>
</protein>
<sequence>MAKPRRWPSPSGQPSSAPLLAEKGRSAAGGGVGGGEALRLYYKRRILRMLREELQLLQDVSDDDGFFKVIAKFNVPLKMRSLVISELSRNLSRQKLLHHLLA</sequence>
<reference evidence="2" key="2">
    <citation type="submission" date="2008-12" db="EMBL/GenBank/DDBJ databases">
        <title>Improved gene annotation of the rice (Oryza sativa) genomes.</title>
        <authorList>
            <person name="Wang J."/>
            <person name="Li R."/>
            <person name="Fan W."/>
            <person name="Huang Q."/>
            <person name="Zhang J."/>
            <person name="Zhou Y."/>
            <person name="Hu Y."/>
            <person name="Zi S."/>
            <person name="Li J."/>
            <person name="Ni P."/>
            <person name="Zheng H."/>
            <person name="Zhang Y."/>
            <person name="Zhao M."/>
            <person name="Hao Q."/>
            <person name="McDermott J."/>
            <person name="Samudrala R."/>
            <person name="Kristiansen K."/>
            <person name="Wong G.K.-S."/>
        </authorList>
    </citation>
    <scope>NUCLEOTIDE SEQUENCE</scope>
</reference>
<dbReference type="AlphaFoldDB" id="A3BDB3"/>
<gene>
    <name evidence="2" type="ORF">OsJ_21880</name>
</gene>
<organism evidence="2">
    <name type="scientific">Oryza sativa subsp. japonica</name>
    <name type="common">Rice</name>
    <dbReference type="NCBI Taxonomy" id="39947"/>
    <lineage>
        <taxon>Eukaryota</taxon>
        <taxon>Viridiplantae</taxon>
        <taxon>Streptophyta</taxon>
        <taxon>Embryophyta</taxon>
        <taxon>Tracheophyta</taxon>
        <taxon>Spermatophyta</taxon>
        <taxon>Magnoliopsida</taxon>
        <taxon>Liliopsida</taxon>
        <taxon>Poales</taxon>
        <taxon>Poaceae</taxon>
        <taxon>BOP clade</taxon>
        <taxon>Oryzoideae</taxon>
        <taxon>Oryzeae</taxon>
        <taxon>Oryzinae</taxon>
        <taxon>Oryza</taxon>
        <taxon>Oryza sativa</taxon>
    </lineage>
</organism>
<name>A3BDB3_ORYSJ</name>
<dbReference type="Proteomes" id="UP000007752">
    <property type="component" value="Chromosome 6"/>
</dbReference>
<evidence type="ECO:0000256" key="1">
    <source>
        <dbReference type="SAM" id="MobiDB-lite"/>
    </source>
</evidence>
<feature type="region of interest" description="Disordered" evidence="1">
    <location>
        <begin position="1"/>
        <end position="34"/>
    </location>
</feature>
<evidence type="ECO:0000313" key="2">
    <source>
        <dbReference type="EMBL" id="EAZ37552.1"/>
    </source>
</evidence>
<reference evidence="2" key="1">
    <citation type="journal article" date="2005" name="PLoS Biol.">
        <title>The genomes of Oryza sativa: a history of duplications.</title>
        <authorList>
            <person name="Yu J."/>
            <person name="Wang J."/>
            <person name="Lin W."/>
            <person name="Li S."/>
            <person name="Li H."/>
            <person name="Zhou J."/>
            <person name="Ni P."/>
            <person name="Dong W."/>
            <person name="Hu S."/>
            <person name="Zeng C."/>
            <person name="Zhang J."/>
            <person name="Zhang Y."/>
            <person name="Li R."/>
            <person name="Xu Z."/>
            <person name="Li S."/>
            <person name="Li X."/>
            <person name="Zheng H."/>
            <person name="Cong L."/>
            <person name="Lin L."/>
            <person name="Yin J."/>
            <person name="Geng J."/>
            <person name="Li G."/>
            <person name="Shi J."/>
            <person name="Liu J."/>
            <person name="Lv H."/>
            <person name="Li J."/>
            <person name="Wang J."/>
            <person name="Deng Y."/>
            <person name="Ran L."/>
            <person name="Shi X."/>
            <person name="Wang X."/>
            <person name="Wu Q."/>
            <person name="Li C."/>
            <person name="Ren X."/>
            <person name="Wang J."/>
            <person name="Wang X."/>
            <person name="Li D."/>
            <person name="Liu D."/>
            <person name="Zhang X."/>
            <person name="Ji Z."/>
            <person name="Zhao W."/>
            <person name="Sun Y."/>
            <person name="Zhang Z."/>
            <person name="Bao J."/>
            <person name="Han Y."/>
            <person name="Dong L."/>
            <person name="Ji J."/>
            <person name="Chen P."/>
            <person name="Wu S."/>
            <person name="Liu J."/>
            <person name="Xiao Y."/>
            <person name="Bu D."/>
            <person name="Tan J."/>
            <person name="Yang L."/>
            <person name="Ye C."/>
            <person name="Zhang J."/>
            <person name="Xu J."/>
            <person name="Zhou Y."/>
            <person name="Yu Y."/>
            <person name="Zhang B."/>
            <person name="Zhuang S."/>
            <person name="Wei H."/>
            <person name="Liu B."/>
            <person name="Lei M."/>
            <person name="Yu H."/>
            <person name="Li Y."/>
            <person name="Xu H."/>
            <person name="Wei S."/>
            <person name="He X."/>
            <person name="Fang L."/>
            <person name="Zhang Z."/>
            <person name="Zhang Y."/>
            <person name="Huang X."/>
            <person name="Su Z."/>
            <person name="Tong W."/>
            <person name="Li J."/>
            <person name="Tong Z."/>
            <person name="Li S."/>
            <person name="Ye J."/>
            <person name="Wang L."/>
            <person name="Fang L."/>
            <person name="Lei T."/>
            <person name="Chen C."/>
            <person name="Chen H."/>
            <person name="Xu Z."/>
            <person name="Li H."/>
            <person name="Huang H."/>
            <person name="Zhang F."/>
            <person name="Xu H."/>
            <person name="Li N."/>
            <person name="Zhao C."/>
            <person name="Li S."/>
            <person name="Dong L."/>
            <person name="Huang Y."/>
            <person name="Li L."/>
            <person name="Xi Y."/>
            <person name="Qi Q."/>
            <person name="Li W."/>
            <person name="Zhang B."/>
            <person name="Hu W."/>
            <person name="Zhang Y."/>
            <person name="Tian X."/>
            <person name="Jiao Y."/>
            <person name="Liang X."/>
            <person name="Jin J."/>
            <person name="Gao L."/>
            <person name="Zheng W."/>
            <person name="Hao B."/>
            <person name="Liu S."/>
            <person name="Wang W."/>
            <person name="Yuan L."/>
            <person name="Cao M."/>
            <person name="McDermott J."/>
            <person name="Samudrala R."/>
            <person name="Wang J."/>
            <person name="Wong G.K."/>
            <person name="Yang H."/>
        </authorList>
    </citation>
    <scope>NUCLEOTIDE SEQUENCE [LARGE SCALE GENOMIC DNA]</scope>
</reference>
<proteinExistence type="predicted"/>